<gene>
    <name evidence="2" type="ORF">HMPREF0673_02555</name>
</gene>
<accession>G6B0Y7</accession>
<proteinExistence type="predicted"/>
<keyword evidence="1" id="KW-0812">Transmembrane</keyword>
<evidence type="ECO:0000256" key="1">
    <source>
        <dbReference type="SAM" id="Phobius"/>
    </source>
</evidence>
<dbReference type="HOGENOM" id="CLU_3064861_0_0_10"/>
<name>G6B0Y7_9BACT</name>
<dbReference type="EMBL" id="AFZZ01000218">
    <property type="protein sequence ID" value="EHJ37048.1"/>
    <property type="molecule type" value="Genomic_DNA"/>
</dbReference>
<reference evidence="2 3" key="1">
    <citation type="submission" date="2011-08" db="EMBL/GenBank/DDBJ databases">
        <authorList>
            <person name="Weinstock G."/>
            <person name="Sodergren E."/>
            <person name="Clifton S."/>
            <person name="Fulton L."/>
            <person name="Fulton B."/>
            <person name="Courtney L."/>
            <person name="Fronick C."/>
            <person name="Harrison M."/>
            <person name="Strong C."/>
            <person name="Farmer C."/>
            <person name="Delahaunty K."/>
            <person name="Markovic C."/>
            <person name="Hall O."/>
            <person name="Minx P."/>
            <person name="Tomlinson C."/>
            <person name="Mitreva M."/>
            <person name="Hou S."/>
            <person name="Chen J."/>
            <person name="Wollam A."/>
            <person name="Pepin K.H."/>
            <person name="Johnson M."/>
            <person name="Bhonagiri V."/>
            <person name="Zhang X."/>
            <person name="Suruliraj S."/>
            <person name="Warren W."/>
            <person name="Chinwalla A."/>
            <person name="Mardis E.R."/>
            <person name="Wilson R.K."/>
        </authorList>
    </citation>
    <scope>NUCLEOTIDE SEQUENCE [LARGE SCALE GENOMIC DNA]</scope>
    <source>
        <strain evidence="2 3">DSM 18206</strain>
    </source>
</reference>
<feature type="transmembrane region" description="Helical" evidence="1">
    <location>
        <begin position="6"/>
        <end position="23"/>
    </location>
</feature>
<keyword evidence="1" id="KW-0472">Membrane</keyword>
<protein>
    <submittedName>
        <fullName evidence="2">Uncharacterized protein</fullName>
    </submittedName>
</protein>
<keyword evidence="1" id="KW-1133">Transmembrane helix</keyword>
<comment type="caution">
    <text evidence="2">The sequence shown here is derived from an EMBL/GenBank/DDBJ whole genome shotgun (WGS) entry which is preliminary data.</text>
</comment>
<dbReference type="AlphaFoldDB" id="G6B0Y7"/>
<sequence>MMHNAVRGWHLTNILIVLVILLINCKQNLTYSINIGAKVVIIFRLAQYLAYFM</sequence>
<evidence type="ECO:0000313" key="2">
    <source>
        <dbReference type="EMBL" id="EHJ37048.1"/>
    </source>
</evidence>
<evidence type="ECO:0000313" key="3">
    <source>
        <dbReference type="Proteomes" id="UP000004407"/>
    </source>
</evidence>
<feature type="transmembrane region" description="Helical" evidence="1">
    <location>
        <begin position="35"/>
        <end position="52"/>
    </location>
</feature>
<dbReference type="Proteomes" id="UP000004407">
    <property type="component" value="Unassembled WGS sequence"/>
</dbReference>
<organism evidence="2 3">
    <name type="scientific">Leyella stercorea DSM 18206</name>
    <dbReference type="NCBI Taxonomy" id="1002367"/>
    <lineage>
        <taxon>Bacteria</taxon>
        <taxon>Pseudomonadati</taxon>
        <taxon>Bacteroidota</taxon>
        <taxon>Bacteroidia</taxon>
        <taxon>Bacteroidales</taxon>
        <taxon>Prevotellaceae</taxon>
        <taxon>Leyella</taxon>
    </lineage>
</organism>